<proteinExistence type="predicted"/>
<evidence type="ECO:0000313" key="2">
    <source>
        <dbReference type="Proteomes" id="UP000094801"/>
    </source>
</evidence>
<gene>
    <name evidence="1" type="ORF">CANARDRAFT_25486</name>
</gene>
<keyword evidence="2" id="KW-1185">Reference proteome</keyword>
<protein>
    <submittedName>
        <fullName evidence="1">Uncharacterized protein</fullName>
    </submittedName>
</protein>
<accession>A0A1E4STR9</accession>
<dbReference type="AlphaFoldDB" id="A0A1E4STR9"/>
<sequence>MGYLANIVPLEEKFSETIKDKNIKFEESCIFLGHGMLNEELVLWDGKGKVFFKFMVAIDHDGWFEYLKKDFGNMKKLLDKKMESEAFQKIDLIQFRTNSLDVWGQYREYEKSSSSPKRKNDKFDFYDNFLWDIMQKRN</sequence>
<reference evidence="2" key="1">
    <citation type="submission" date="2016-04" db="EMBL/GenBank/DDBJ databases">
        <title>Comparative genomics of biotechnologically important yeasts.</title>
        <authorList>
            <consortium name="DOE Joint Genome Institute"/>
            <person name="Riley R."/>
            <person name="Haridas S."/>
            <person name="Wolfe K.H."/>
            <person name="Lopes M.R."/>
            <person name="Hittinger C.T."/>
            <person name="Goker M."/>
            <person name="Salamov A."/>
            <person name="Wisecaver J."/>
            <person name="Long T.M."/>
            <person name="Aerts A.L."/>
            <person name="Barry K."/>
            <person name="Choi C."/>
            <person name="Clum A."/>
            <person name="Coughlan A.Y."/>
            <person name="Deshpande S."/>
            <person name="Douglass A.P."/>
            <person name="Hanson S.J."/>
            <person name="Klenk H.-P."/>
            <person name="Labutti K."/>
            <person name="Lapidus A."/>
            <person name="Lindquist E."/>
            <person name="Lipzen A."/>
            <person name="Meier-Kolthoff J.P."/>
            <person name="Ohm R.A."/>
            <person name="Otillar R.P."/>
            <person name="Pangilinan J."/>
            <person name="Peng Y."/>
            <person name="Rokas A."/>
            <person name="Rosa C.A."/>
            <person name="Scheuner C."/>
            <person name="Sibirny A.A."/>
            <person name="Slot J.C."/>
            <person name="Stielow J.B."/>
            <person name="Sun H."/>
            <person name="Kurtzman C.P."/>
            <person name="Blackwell M."/>
            <person name="Grigoriev I.V."/>
            <person name="Jeffries T.W."/>
        </authorList>
    </citation>
    <scope>NUCLEOTIDE SEQUENCE [LARGE SCALE GENOMIC DNA]</scope>
    <source>
        <strain evidence="2">NRRL YB-2248</strain>
    </source>
</reference>
<organism evidence="1 2">
    <name type="scientific">[Candida] arabinofermentans NRRL YB-2248</name>
    <dbReference type="NCBI Taxonomy" id="983967"/>
    <lineage>
        <taxon>Eukaryota</taxon>
        <taxon>Fungi</taxon>
        <taxon>Dikarya</taxon>
        <taxon>Ascomycota</taxon>
        <taxon>Saccharomycotina</taxon>
        <taxon>Pichiomycetes</taxon>
        <taxon>Pichiales</taxon>
        <taxon>Pichiaceae</taxon>
        <taxon>Ogataea</taxon>
        <taxon>Ogataea/Candida clade</taxon>
    </lineage>
</organism>
<dbReference type="EMBL" id="KV453871">
    <property type="protein sequence ID" value="ODV82888.1"/>
    <property type="molecule type" value="Genomic_DNA"/>
</dbReference>
<evidence type="ECO:0000313" key="1">
    <source>
        <dbReference type="EMBL" id="ODV82888.1"/>
    </source>
</evidence>
<name>A0A1E4STR9_9ASCO</name>
<dbReference type="Proteomes" id="UP000094801">
    <property type="component" value="Unassembled WGS sequence"/>
</dbReference>